<name>A0ABW3V9H1_9HYPH</name>
<feature type="transmembrane region" description="Helical" evidence="1">
    <location>
        <begin position="38"/>
        <end position="60"/>
    </location>
</feature>
<keyword evidence="1" id="KW-1133">Transmembrane helix</keyword>
<evidence type="ECO:0000259" key="3">
    <source>
        <dbReference type="Pfam" id="PF01471"/>
    </source>
</evidence>
<evidence type="ECO:0000313" key="5">
    <source>
        <dbReference type="Proteomes" id="UP001597263"/>
    </source>
</evidence>
<feature type="signal peptide" evidence="2">
    <location>
        <begin position="1"/>
        <end position="28"/>
    </location>
</feature>
<dbReference type="Proteomes" id="UP001597263">
    <property type="component" value="Unassembled WGS sequence"/>
</dbReference>
<evidence type="ECO:0000256" key="2">
    <source>
        <dbReference type="SAM" id="SignalP"/>
    </source>
</evidence>
<feature type="domain" description="Peptidoglycan binding-like" evidence="3">
    <location>
        <begin position="275"/>
        <end position="330"/>
    </location>
</feature>
<feature type="chain" id="PRO_5045261231" evidence="2">
    <location>
        <begin position="29"/>
        <end position="337"/>
    </location>
</feature>
<accession>A0ABW3V9H1</accession>
<dbReference type="SUPFAM" id="SSF47090">
    <property type="entry name" value="PGBD-like"/>
    <property type="match status" value="2"/>
</dbReference>
<feature type="domain" description="Peptidoglycan binding-like" evidence="3">
    <location>
        <begin position="142"/>
        <end position="178"/>
    </location>
</feature>
<gene>
    <name evidence="4" type="ORF">ACFQ35_17650</name>
</gene>
<comment type="caution">
    <text evidence="4">The sequence shown here is derived from an EMBL/GenBank/DDBJ whole genome shotgun (WGS) entry which is preliminary data.</text>
</comment>
<protein>
    <submittedName>
        <fullName evidence="4">Peptidoglycan-binding protein</fullName>
    </submittedName>
</protein>
<keyword evidence="1" id="KW-0812">Transmembrane</keyword>
<keyword evidence="5" id="KW-1185">Reference proteome</keyword>
<dbReference type="InterPro" id="IPR002477">
    <property type="entry name" value="Peptidoglycan-bd-like"/>
</dbReference>
<dbReference type="Pfam" id="PF01471">
    <property type="entry name" value="PG_binding_1"/>
    <property type="match status" value="2"/>
</dbReference>
<dbReference type="RefSeq" id="WP_289385925.1">
    <property type="nucleotide sequence ID" value="NZ_JAUCBM010000001.1"/>
</dbReference>
<keyword evidence="1" id="KW-0472">Membrane</keyword>
<dbReference type="InterPro" id="IPR036365">
    <property type="entry name" value="PGBD-like_sf"/>
</dbReference>
<reference evidence="5" key="1">
    <citation type="journal article" date="2019" name="Int. J. Syst. Evol. Microbiol.">
        <title>The Global Catalogue of Microorganisms (GCM) 10K type strain sequencing project: providing services to taxonomists for standard genome sequencing and annotation.</title>
        <authorList>
            <consortium name="The Broad Institute Genomics Platform"/>
            <consortium name="The Broad Institute Genome Sequencing Center for Infectious Disease"/>
            <person name="Wu L."/>
            <person name="Ma J."/>
        </authorList>
    </citation>
    <scope>NUCLEOTIDE SEQUENCE [LARGE SCALE GENOMIC DNA]</scope>
    <source>
        <strain evidence="5">CCUG 49584</strain>
    </source>
</reference>
<dbReference type="EMBL" id="JBHTMA010000040">
    <property type="protein sequence ID" value="MFD1228971.1"/>
    <property type="molecule type" value="Genomic_DNA"/>
</dbReference>
<sequence>MRKNAKRRSFGRRFFDACLTGVSRMALAAGDLVARNPVVAGGATAFLVTLGFVASNAIWYQPQAHDGVFFKTRPDQVFRAVAKDESEAARRITGNADQQQTVREITLNGTAPTHDKPHIVAVLPDTTVDGGDLPALAPNGDKQVAILQYNLKQLGFYSGNVDGLTGPQTRAAFEQWQSVQAKLSPEQAPIQTVAAKPVENKMTIAEAISVAVPEARPENSSARSVPVAEKRPAPIMVRTEEKAVVQPVRNQSQQERTASVEPVAVRAAGGQAVSAEELVRIQAGLKAFGNDMVVVDGVPGKSTEDAIREFQKLFRLNVSGKPDSELIGKMREIGLIS</sequence>
<proteinExistence type="predicted"/>
<evidence type="ECO:0000313" key="4">
    <source>
        <dbReference type="EMBL" id="MFD1228971.1"/>
    </source>
</evidence>
<organism evidence="4 5">
    <name type="scientific">Pseudochrobactrum kiredjianiae</name>
    <dbReference type="NCBI Taxonomy" id="386305"/>
    <lineage>
        <taxon>Bacteria</taxon>
        <taxon>Pseudomonadati</taxon>
        <taxon>Pseudomonadota</taxon>
        <taxon>Alphaproteobacteria</taxon>
        <taxon>Hyphomicrobiales</taxon>
        <taxon>Brucellaceae</taxon>
        <taxon>Pseudochrobactrum</taxon>
    </lineage>
</organism>
<dbReference type="InterPro" id="IPR036366">
    <property type="entry name" value="PGBDSf"/>
</dbReference>
<evidence type="ECO:0000256" key="1">
    <source>
        <dbReference type="SAM" id="Phobius"/>
    </source>
</evidence>
<dbReference type="Gene3D" id="1.10.101.10">
    <property type="entry name" value="PGBD-like superfamily/PGBD"/>
    <property type="match status" value="2"/>
</dbReference>
<keyword evidence="2" id="KW-0732">Signal</keyword>